<sequence length="289" mass="30774">MSLCSFLFLAREDPRHTHFLLTTLPPLPAPVFALSHILPPFTLPSPSWAICPSILLEDALPSPPTLPSLQEIPPSGMAVPSRTLHPSLYSWGLGILSHPFPWEAPSPTVGKGGRASPSGPPMFSCQRRELPLLPPNPFPLCCPHPQGGGSVHGGRVLAALSPHHVRDLRGTLWEGHGRGEGWRGGGRRSRWAPTRPLPLVGCPPSAGGPARRPSIKGLFILDGRRGVGEGAGGGEGGGEVGVGRGKGLDGGQRGAERRDKAKRGTITKENTKKKKKKPRTQKNPEKNLK</sequence>
<dbReference type="EMBL" id="JACAGC010000022">
    <property type="protein sequence ID" value="KAF6288405.1"/>
    <property type="molecule type" value="Genomic_DNA"/>
</dbReference>
<dbReference type="Proteomes" id="UP000585614">
    <property type="component" value="Unassembled WGS sequence"/>
</dbReference>
<evidence type="ECO:0000256" key="1">
    <source>
        <dbReference type="SAM" id="MobiDB-lite"/>
    </source>
</evidence>
<evidence type="ECO:0000313" key="3">
    <source>
        <dbReference type="Proteomes" id="UP000585614"/>
    </source>
</evidence>
<feature type="region of interest" description="Disordered" evidence="1">
    <location>
        <begin position="176"/>
        <end position="213"/>
    </location>
</feature>
<dbReference type="AlphaFoldDB" id="A0A7J7SJG0"/>
<feature type="compositionally biased region" description="Gly residues" evidence="1">
    <location>
        <begin position="229"/>
        <end position="253"/>
    </location>
</feature>
<reference evidence="2 3" key="1">
    <citation type="journal article" date="2020" name="Nature">
        <title>Six reference-quality genomes reveal evolution of bat adaptations.</title>
        <authorList>
            <person name="Jebb D."/>
            <person name="Huang Z."/>
            <person name="Pippel M."/>
            <person name="Hughes G.M."/>
            <person name="Lavrichenko K."/>
            <person name="Devanna P."/>
            <person name="Winkler S."/>
            <person name="Jermiin L.S."/>
            <person name="Skirmuntt E.C."/>
            <person name="Katzourakis A."/>
            <person name="Burkitt-Gray L."/>
            <person name="Ray D.A."/>
            <person name="Sullivan K.A.M."/>
            <person name="Roscito J.G."/>
            <person name="Kirilenko B.M."/>
            <person name="Davalos L.M."/>
            <person name="Corthals A.P."/>
            <person name="Power M.L."/>
            <person name="Jones G."/>
            <person name="Ransome R.D."/>
            <person name="Dechmann D.K.N."/>
            <person name="Locatelli A.G."/>
            <person name="Puechmaille S.J."/>
            <person name="Fedrigo O."/>
            <person name="Jarvis E.D."/>
            <person name="Hiller M."/>
            <person name="Vernes S.C."/>
            <person name="Myers E.W."/>
            <person name="Teeling E.C."/>
        </authorList>
    </citation>
    <scope>NUCLEOTIDE SEQUENCE [LARGE SCALE GENOMIC DNA]</scope>
    <source>
        <strain evidence="2">MRhiFer1</strain>
        <tissue evidence="2">Lung</tissue>
    </source>
</reference>
<feature type="compositionally biased region" description="Basic residues" evidence="1">
    <location>
        <begin position="260"/>
        <end position="280"/>
    </location>
</feature>
<proteinExistence type="predicted"/>
<gene>
    <name evidence="2" type="ORF">mRhiFer1_009138</name>
</gene>
<evidence type="ECO:0000313" key="2">
    <source>
        <dbReference type="EMBL" id="KAF6288405.1"/>
    </source>
</evidence>
<comment type="caution">
    <text evidence="2">The sequence shown here is derived from an EMBL/GenBank/DDBJ whole genome shotgun (WGS) entry which is preliminary data.</text>
</comment>
<organism evidence="2 3">
    <name type="scientific">Rhinolophus ferrumequinum</name>
    <name type="common">Greater horseshoe bat</name>
    <dbReference type="NCBI Taxonomy" id="59479"/>
    <lineage>
        <taxon>Eukaryota</taxon>
        <taxon>Metazoa</taxon>
        <taxon>Chordata</taxon>
        <taxon>Craniata</taxon>
        <taxon>Vertebrata</taxon>
        <taxon>Euteleostomi</taxon>
        <taxon>Mammalia</taxon>
        <taxon>Eutheria</taxon>
        <taxon>Laurasiatheria</taxon>
        <taxon>Chiroptera</taxon>
        <taxon>Yinpterochiroptera</taxon>
        <taxon>Rhinolophoidea</taxon>
        <taxon>Rhinolophidae</taxon>
        <taxon>Rhinolophinae</taxon>
        <taxon>Rhinolophus</taxon>
    </lineage>
</organism>
<name>A0A7J7SJG0_RHIFE</name>
<accession>A0A7J7SJG0</accession>
<feature type="region of interest" description="Disordered" evidence="1">
    <location>
        <begin position="229"/>
        <end position="289"/>
    </location>
</feature>
<protein>
    <submittedName>
        <fullName evidence="2">Uncharacterized protein</fullName>
    </submittedName>
</protein>